<reference evidence="1" key="1">
    <citation type="journal article" date="2020" name="Ecol. Evol.">
        <title>Genome structure and content of the rice root-knot nematode (Meloidogyne graminicola).</title>
        <authorList>
            <person name="Phan N.T."/>
            <person name="Danchin E.G.J."/>
            <person name="Klopp C."/>
            <person name="Perfus-Barbeoch L."/>
            <person name="Kozlowski D.K."/>
            <person name="Koutsovoulos G.D."/>
            <person name="Lopez-Roques C."/>
            <person name="Bouchez O."/>
            <person name="Zahm M."/>
            <person name="Besnard G."/>
            <person name="Bellafiore S."/>
        </authorList>
    </citation>
    <scope>NUCLEOTIDE SEQUENCE</scope>
    <source>
        <strain evidence="1">VN-18</strain>
    </source>
</reference>
<dbReference type="Proteomes" id="UP000605970">
    <property type="component" value="Unassembled WGS sequence"/>
</dbReference>
<protein>
    <submittedName>
        <fullName evidence="1">Uncharacterized protein</fullName>
    </submittedName>
</protein>
<dbReference type="EMBL" id="JABEBT010000142">
    <property type="protein sequence ID" value="KAF7629277.1"/>
    <property type="molecule type" value="Genomic_DNA"/>
</dbReference>
<organism evidence="1 2">
    <name type="scientific">Meloidogyne graminicola</name>
    <dbReference type="NCBI Taxonomy" id="189291"/>
    <lineage>
        <taxon>Eukaryota</taxon>
        <taxon>Metazoa</taxon>
        <taxon>Ecdysozoa</taxon>
        <taxon>Nematoda</taxon>
        <taxon>Chromadorea</taxon>
        <taxon>Rhabditida</taxon>
        <taxon>Tylenchina</taxon>
        <taxon>Tylenchomorpha</taxon>
        <taxon>Tylenchoidea</taxon>
        <taxon>Meloidogynidae</taxon>
        <taxon>Meloidogyninae</taxon>
        <taxon>Meloidogyne</taxon>
    </lineage>
</organism>
<proteinExistence type="predicted"/>
<accession>A0A8S9ZDM3</accession>
<keyword evidence="2" id="KW-1185">Reference proteome</keyword>
<name>A0A8S9ZDM3_9BILA</name>
<comment type="caution">
    <text evidence="1">The sequence shown here is derived from an EMBL/GenBank/DDBJ whole genome shotgun (WGS) entry which is preliminary data.</text>
</comment>
<dbReference type="AlphaFoldDB" id="A0A8S9ZDM3"/>
<gene>
    <name evidence="1" type="ORF">Mgra_00009203</name>
</gene>
<evidence type="ECO:0000313" key="2">
    <source>
        <dbReference type="Proteomes" id="UP000605970"/>
    </source>
</evidence>
<evidence type="ECO:0000313" key="1">
    <source>
        <dbReference type="EMBL" id="KAF7629277.1"/>
    </source>
</evidence>
<sequence>MFYNCCLMIYREQISPSYSYQQSFLDKKFSFYSLNLKLLLFFKFINKRRIKFINNINKLI</sequence>